<dbReference type="Pfam" id="PF20151">
    <property type="entry name" value="DUF6533"/>
    <property type="match status" value="1"/>
</dbReference>
<comment type="caution">
    <text evidence="2">The sequence shown here is derived from an EMBL/GenBank/DDBJ whole genome shotgun (WGS) entry which is preliminary data.</text>
</comment>
<dbReference type="InterPro" id="IPR045340">
    <property type="entry name" value="DUF6533"/>
</dbReference>
<organism evidence="2 3">
    <name type="scientific">Agrocybe pediades</name>
    <dbReference type="NCBI Taxonomy" id="84607"/>
    <lineage>
        <taxon>Eukaryota</taxon>
        <taxon>Fungi</taxon>
        <taxon>Dikarya</taxon>
        <taxon>Basidiomycota</taxon>
        <taxon>Agaricomycotina</taxon>
        <taxon>Agaricomycetes</taxon>
        <taxon>Agaricomycetidae</taxon>
        <taxon>Agaricales</taxon>
        <taxon>Agaricineae</taxon>
        <taxon>Strophariaceae</taxon>
        <taxon>Agrocybe</taxon>
    </lineage>
</organism>
<keyword evidence="3" id="KW-1185">Reference proteome</keyword>
<accession>A0A8H4QEL9</accession>
<dbReference type="Proteomes" id="UP000521872">
    <property type="component" value="Unassembled WGS sequence"/>
</dbReference>
<proteinExistence type="predicted"/>
<protein>
    <recommendedName>
        <fullName evidence="1">DUF6533 domain-containing protein</fullName>
    </recommendedName>
</protein>
<dbReference type="EMBL" id="JAACJL010000061">
    <property type="protein sequence ID" value="KAF4609488.1"/>
    <property type="molecule type" value="Genomic_DNA"/>
</dbReference>
<dbReference type="AlphaFoldDB" id="A0A8H4QEL9"/>
<evidence type="ECO:0000313" key="3">
    <source>
        <dbReference type="Proteomes" id="UP000521872"/>
    </source>
</evidence>
<evidence type="ECO:0000259" key="1">
    <source>
        <dbReference type="Pfam" id="PF20151"/>
    </source>
</evidence>
<name>A0A8H4QEL9_9AGAR</name>
<reference evidence="2 3" key="1">
    <citation type="submission" date="2019-12" db="EMBL/GenBank/DDBJ databases">
        <authorList>
            <person name="Floudas D."/>
            <person name="Bentzer J."/>
            <person name="Ahren D."/>
            <person name="Johansson T."/>
            <person name="Persson P."/>
            <person name="Tunlid A."/>
        </authorList>
    </citation>
    <scope>NUCLEOTIDE SEQUENCE [LARGE SCALE GENOMIC DNA]</scope>
    <source>
        <strain evidence="2 3">CBS 102.39</strain>
    </source>
</reference>
<gene>
    <name evidence="2" type="ORF">D9613_012340</name>
</gene>
<evidence type="ECO:0000313" key="2">
    <source>
        <dbReference type="EMBL" id="KAF4609488.1"/>
    </source>
</evidence>
<sequence length="151" mass="17227">MEISAILKQAETVSYVATALAVGAVYDHLITLDREIELVWKRTRWNVVQFLFLTSRYLSDAILIYGAISERHVNTLTFVTSYECSQFKQLTIMRLKVKSACRMQSTPASPNIFIDVERRFSSWTGGVSWLIGLVKESWFSECQVYTTINGA</sequence>
<feature type="domain" description="DUF6533" evidence="1">
    <location>
        <begin position="15"/>
        <end position="59"/>
    </location>
</feature>